<dbReference type="InterPro" id="IPR000014">
    <property type="entry name" value="PAS"/>
</dbReference>
<dbReference type="SMART" id="SM00091">
    <property type="entry name" value="PAS"/>
    <property type="match status" value="4"/>
</dbReference>
<evidence type="ECO:0000256" key="4">
    <source>
        <dbReference type="ARBA" id="ARBA00022679"/>
    </source>
</evidence>
<dbReference type="Gene3D" id="3.30.565.10">
    <property type="entry name" value="Histidine kinase-like ATPase, C-terminal domain"/>
    <property type="match status" value="1"/>
</dbReference>
<evidence type="ECO:0000259" key="7">
    <source>
        <dbReference type="PROSITE" id="PS50112"/>
    </source>
</evidence>
<dbReference type="NCBIfam" id="TIGR00229">
    <property type="entry name" value="sensory_box"/>
    <property type="match status" value="2"/>
</dbReference>
<dbReference type="PROSITE" id="PS50109">
    <property type="entry name" value="HIS_KIN"/>
    <property type="match status" value="1"/>
</dbReference>
<feature type="domain" description="PAS" evidence="7">
    <location>
        <begin position="19"/>
        <end position="54"/>
    </location>
</feature>
<dbReference type="SMART" id="SM00388">
    <property type="entry name" value="HisKA"/>
    <property type="match status" value="1"/>
</dbReference>
<evidence type="ECO:0000313" key="10">
    <source>
        <dbReference type="Proteomes" id="UP000245802"/>
    </source>
</evidence>
<keyword evidence="3" id="KW-0597">Phosphoprotein</keyword>
<evidence type="ECO:0000259" key="6">
    <source>
        <dbReference type="PROSITE" id="PS50109"/>
    </source>
</evidence>
<dbReference type="InterPro" id="IPR036097">
    <property type="entry name" value="HisK_dim/P_sf"/>
</dbReference>
<dbReference type="Pfam" id="PF00989">
    <property type="entry name" value="PAS"/>
    <property type="match status" value="1"/>
</dbReference>
<dbReference type="SUPFAM" id="SSF55785">
    <property type="entry name" value="PYP-like sensor domain (PAS domain)"/>
    <property type="match status" value="4"/>
</dbReference>
<dbReference type="Pfam" id="PF02518">
    <property type="entry name" value="HATPase_c"/>
    <property type="match status" value="1"/>
</dbReference>
<feature type="domain" description="Histidine kinase" evidence="6">
    <location>
        <begin position="671"/>
        <end position="886"/>
    </location>
</feature>
<dbReference type="PANTHER" id="PTHR43304:SF1">
    <property type="entry name" value="PAC DOMAIN-CONTAINING PROTEIN"/>
    <property type="match status" value="1"/>
</dbReference>
<evidence type="ECO:0000313" key="9">
    <source>
        <dbReference type="EMBL" id="AWM37834.1"/>
    </source>
</evidence>
<dbReference type="AlphaFoldDB" id="A0A2Z3H817"/>
<dbReference type="SMART" id="SM00086">
    <property type="entry name" value="PAC"/>
    <property type="match status" value="3"/>
</dbReference>
<keyword evidence="5" id="KW-0418">Kinase</keyword>
<keyword evidence="10" id="KW-1185">Reference proteome</keyword>
<evidence type="ECO:0000256" key="3">
    <source>
        <dbReference type="ARBA" id="ARBA00022553"/>
    </source>
</evidence>
<sequence>MSDTSHLPSNPGRPSAELVLDALSDGVLVVGPDGVIGSANRPAEVLFGYGPGELCDVHLDALVPDRARRDHERHRLARATDQNVQAVCRRPGIRGRRKDGTEFPVEVAVRPFHGGAVLAVVRAEHVTPARGTETALGRAVVGALDELVAVVDRSGVIVATSAGWEECARATGCPAQRCAVGANYLDACRQVAGPNSAGAAEMCGGLAAVLSGTADRFAAEYPCPSGGAERWYRAVVKPLPNESGGAVVVHHDVTARRAAERALAESEQRFRGVVEAQTELLCRTLPDGTLTYVNGPYCRYFGRTPEQLLGRRFWELLPEPEREYVARHLAALTPTRPVASVENRVIGAGGELRWHEWTNRAFFDDAGRVTGFQSVGRDVTDRVRAADALRASEARFRDLFQNSPLATACWRGDGADFVLADCNEAARRLTAGGITRVLGRRLSELHRNQPDHRASVARCLRERSAFECESRWAGVDWVGPAGPDGDVLVSYSFVPPDLVMSAMQFITARKQQERALRESAERNRLILSALHEGVLLLDAGGRVLKANESAARIFGGTTDRLLGTRPGNTLGRVRGADGLPVAADLLPWEVVRLGGGVCVGVVLVLDGGRDGEPVRLVVNAHALPGTGAPFPVVASLTDTTAQWRAEEQLHQHQAELAHVARCVAVGEMAAVLAHELNQPLTAVINYCRGGALRLRGGTGTTAEVADVLDLTVAQAERAARIIRRLRDFMRKRAPHRSTTELNDPVRDALALAGPELRHHHVAVTLDLGAGLPPVQADRIQIEQVLLNLLRNATEALTGTPPGARMVAITTRRAPDGVRVEVADTGTGLRPDELERVFEPFYTTKEQGTGLGLAISRSIIEAHGGHLSARPADGGGAAFAFTLPVAGAD</sequence>
<evidence type="ECO:0000256" key="5">
    <source>
        <dbReference type="ARBA" id="ARBA00022777"/>
    </source>
</evidence>
<dbReference type="InterPro" id="IPR005467">
    <property type="entry name" value="His_kinase_dom"/>
</dbReference>
<dbReference type="EC" id="2.7.13.3" evidence="2"/>
<dbReference type="PROSITE" id="PS50113">
    <property type="entry name" value="PAC"/>
    <property type="match status" value="1"/>
</dbReference>
<dbReference type="InterPro" id="IPR001610">
    <property type="entry name" value="PAC"/>
</dbReference>
<dbReference type="Gene3D" id="1.10.287.130">
    <property type="match status" value="1"/>
</dbReference>
<evidence type="ECO:0000256" key="1">
    <source>
        <dbReference type="ARBA" id="ARBA00000085"/>
    </source>
</evidence>
<organism evidence="9 10">
    <name type="scientific">Gemmata obscuriglobus</name>
    <dbReference type="NCBI Taxonomy" id="114"/>
    <lineage>
        <taxon>Bacteria</taxon>
        <taxon>Pseudomonadati</taxon>
        <taxon>Planctomycetota</taxon>
        <taxon>Planctomycetia</taxon>
        <taxon>Gemmatales</taxon>
        <taxon>Gemmataceae</taxon>
        <taxon>Gemmata</taxon>
    </lineage>
</organism>
<proteinExistence type="predicted"/>
<accession>A0A2Z3H817</accession>
<dbReference type="SUPFAM" id="SSF47384">
    <property type="entry name" value="Homodimeric domain of signal transducing histidine kinase"/>
    <property type="match status" value="1"/>
</dbReference>
<dbReference type="InterPro" id="IPR003594">
    <property type="entry name" value="HATPase_dom"/>
</dbReference>
<dbReference type="KEGG" id="gog:C1280_13065"/>
<dbReference type="PANTHER" id="PTHR43304">
    <property type="entry name" value="PHYTOCHROME-LIKE PROTEIN CPH1"/>
    <property type="match status" value="1"/>
</dbReference>
<dbReference type="Gene3D" id="3.30.450.20">
    <property type="entry name" value="PAS domain"/>
    <property type="match status" value="5"/>
</dbReference>
<dbReference type="SUPFAM" id="SSF55874">
    <property type="entry name" value="ATPase domain of HSP90 chaperone/DNA topoisomerase II/histidine kinase"/>
    <property type="match status" value="1"/>
</dbReference>
<evidence type="ECO:0000256" key="2">
    <source>
        <dbReference type="ARBA" id="ARBA00012438"/>
    </source>
</evidence>
<dbReference type="PRINTS" id="PR00344">
    <property type="entry name" value="BCTRLSENSOR"/>
</dbReference>
<feature type="domain" description="PAS" evidence="7">
    <location>
        <begin position="519"/>
        <end position="563"/>
    </location>
</feature>
<dbReference type="InterPro" id="IPR004358">
    <property type="entry name" value="Sig_transdc_His_kin-like_C"/>
</dbReference>
<dbReference type="GO" id="GO:0000155">
    <property type="term" value="F:phosphorelay sensor kinase activity"/>
    <property type="evidence" value="ECO:0007669"/>
    <property type="project" value="InterPro"/>
</dbReference>
<reference evidence="9 10" key="1">
    <citation type="submission" date="2018-01" db="EMBL/GenBank/DDBJ databases">
        <title>G. obscuriglobus.</title>
        <authorList>
            <person name="Franke J."/>
            <person name="Blomberg W."/>
            <person name="Selmecki A."/>
        </authorList>
    </citation>
    <scope>NUCLEOTIDE SEQUENCE [LARGE SCALE GENOMIC DNA]</scope>
    <source>
        <strain evidence="9 10">DSM 5831</strain>
    </source>
</reference>
<dbReference type="Proteomes" id="UP000245802">
    <property type="component" value="Chromosome"/>
</dbReference>
<dbReference type="OrthoDB" id="7568856at2"/>
<protein>
    <recommendedName>
        <fullName evidence="2">histidine kinase</fullName>
        <ecNumber evidence="2">2.7.13.3</ecNumber>
    </recommendedName>
</protein>
<name>A0A2Z3H817_9BACT</name>
<dbReference type="PROSITE" id="PS50112">
    <property type="entry name" value="PAS"/>
    <property type="match status" value="3"/>
</dbReference>
<comment type="catalytic activity">
    <reaction evidence="1">
        <text>ATP + protein L-histidine = ADP + protein N-phospho-L-histidine.</text>
        <dbReference type="EC" id="2.7.13.3"/>
    </reaction>
</comment>
<dbReference type="InterPro" id="IPR000700">
    <property type="entry name" value="PAS-assoc_C"/>
</dbReference>
<evidence type="ECO:0000259" key="8">
    <source>
        <dbReference type="PROSITE" id="PS50113"/>
    </source>
</evidence>
<dbReference type="InterPro" id="IPR036890">
    <property type="entry name" value="HATPase_C_sf"/>
</dbReference>
<dbReference type="Pfam" id="PF00512">
    <property type="entry name" value="HisKA"/>
    <property type="match status" value="1"/>
</dbReference>
<dbReference type="Pfam" id="PF08448">
    <property type="entry name" value="PAS_4"/>
    <property type="match status" value="2"/>
</dbReference>
<gene>
    <name evidence="9" type="ORF">C1280_13065</name>
</gene>
<dbReference type="InterPro" id="IPR035965">
    <property type="entry name" value="PAS-like_dom_sf"/>
</dbReference>
<dbReference type="InterPro" id="IPR013656">
    <property type="entry name" value="PAS_4"/>
</dbReference>
<feature type="domain" description="PAS" evidence="7">
    <location>
        <begin position="266"/>
        <end position="336"/>
    </location>
</feature>
<dbReference type="EMBL" id="CP025958">
    <property type="protein sequence ID" value="AWM37834.1"/>
    <property type="molecule type" value="Genomic_DNA"/>
</dbReference>
<dbReference type="CDD" id="cd00082">
    <property type="entry name" value="HisKA"/>
    <property type="match status" value="1"/>
</dbReference>
<dbReference type="Pfam" id="PF13426">
    <property type="entry name" value="PAS_9"/>
    <property type="match status" value="1"/>
</dbReference>
<dbReference type="InterPro" id="IPR013767">
    <property type="entry name" value="PAS_fold"/>
</dbReference>
<dbReference type="InterPro" id="IPR003661">
    <property type="entry name" value="HisK_dim/P_dom"/>
</dbReference>
<dbReference type="InterPro" id="IPR052162">
    <property type="entry name" value="Sensor_kinase/Photoreceptor"/>
</dbReference>
<dbReference type="Pfam" id="PF13188">
    <property type="entry name" value="PAS_8"/>
    <property type="match status" value="1"/>
</dbReference>
<feature type="domain" description="PAC" evidence="8">
    <location>
        <begin position="339"/>
        <end position="391"/>
    </location>
</feature>
<dbReference type="SMART" id="SM00387">
    <property type="entry name" value="HATPase_c"/>
    <property type="match status" value="1"/>
</dbReference>
<dbReference type="CDD" id="cd00130">
    <property type="entry name" value="PAS"/>
    <property type="match status" value="2"/>
</dbReference>
<keyword evidence="4" id="KW-0808">Transferase</keyword>